<evidence type="ECO:0000256" key="1">
    <source>
        <dbReference type="ARBA" id="ARBA00007430"/>
    </source>
</evidence>
<feature type="domain" description="Polysaccharide biosynthesis protein CapD-like" evidence="3">
    <location>
        <begin position="291"/>
        <end position="584"/>
    </location>
</feature>
<dbReference type="Pfam" id="PF13727">
    <property type="entry name" value="CoA_binding_3"/>
    <property type="match status" value="1"/>
</dbReference>
<organism evidence="4 5">
    <name type="scientific">Aeromonas schubertii</name>
    <dbReference type="NCBI Taxonomy" id="652"/>
    <lineage>
        <taxon>Bacteria</taxon>
        <taxon>Pseudomonadati</taxon>
        <taxon>Pseudomonadota</taxon>
        <taxon>Gammaproteobacteria</taxon>
        <taxon>Aeromonadales</taxon>
        <taxon>Aeromonadaceae</taxon>
        <taxon>Aeromonas</taxon>
    </lineage>
</organism>
<keyword evidence="2" id="KW-1133">Transmembrane helix</keyword>
<evidence type="ECO:0000313" key="4">
    <source>
        <dbReference type="EMBL" id="MBZ6066644.1"/>
    </source>
</evidence>
<accession>A0ABS7VCL5</accession>
<comment type="caution">
    <text evidence="4">The sequence shown here is derived from an EMBL/GenBank/DDBJ whole genome shotgun (WGS) entry which is preliminary data.</text>
</comment>
<comment type="similarity">
    <text evidence="1">Belongs to the polysaccharide synthase family.</text>
</comment>
<dbReference type="Pfam" id="PF02719">
    <property type="entry name" value="Polysacc_synt_2"/>
    <property type="match status" value="1"/>
</dbReference>
<dbReference type="InterPro" id="IPR051203">
    <property type="entry name" value="Polysaccharide_Synthase-Rel"/>
</dbReference>
<feature type="transmembrane region" description="Helical" evidence="2">
    <location>
        <begin position="91"/>
        <end position="112"/>
    </location>
</feature>
<dbReference type="CDD" id="cd05237">
    <property type="entry name" value="UDP_invert_4-6DH_SDR_e"/>
    <property type="match status" value="1"/>
</dbReference>
<keyword evidence="5" id="KW-1185">Reference proteome</keyword>
<keyword evidence="2" id="KW-0812">Transmembrane</keyword>
<dbReference type="Gene3D" id="3.40.50.720">
    <property type="entry name" value="NAD(P)-binding Rossmann-like Domain"/>
    <property type="match status" value="2"/>
</dbReference>
<protein>
    <submittedName>
        <fullName evidence="4">Polysaccharide biosynthesis protein</fullName>
    </submittedName>
</protein>
<keyword evidence="2" id="KW-0472">Membrane</keyword>
<evidence type="ECO:0000313" key="5">
    <source>
        <dbReference type="Proteomes" id="UP000774958"/>
    </source>
</evidence>
<dbReference type="InterPro" id="IPR003869">
    <property type="entry name" value="Polysac_CapD-like"/>
</dbReference>
<feature type="transmembrane region" description="Helical" evidence="2">
    <location>
        <begin position="124"/>
        <end position="144"/>
    </location>
</feature>
<reference evidence="4 5" key="1">
    <citation type="submission" date="2021-09" db="EMBL/GenBank/DDBJ databases">
        <title>Aeromonas schubertii isolated from Asian sea bass.</title>
        <authorList>
            <person name="Pinpimai K."/>
        </authorList>
    </citation>
    <scope>NUCLEOTIDE SEQUENCE [LARGE SCALE GENOMIC DNA]</scope>
    <source>
        <strain evidence="4 5">CHULA2021a</strain>
    </source>
</reference>
<name>A0ABS7VCL5_9GAMM</name>
<evidence type="ECO:0000256" key="2">
    <source>
        <dbReference type="SAM" id="Phobius"/>
    </source>
</evidence>
<proteinExistence type="inferred from homology"/>
<dbReference type="InterPro" id="IPR036291">
    <property type="entry name" value="NAD(P)-bd_dom_sf"/>
</dbReference>
<dbReference type="SUPFAM" id="SSF51735">
    <property type="entry name" value="NAD(P)-binding Rossmann-fold domains"/>
    <property type="match status" value="2"/>
</dbReference>
<evidence type="ECO:0000259" key="3">
    <source>
        <dbReference type="Pfam" id="PF02719"/>
    </source>
</evidence>
<dbReference type="RefSeq" id="WP_224162831.1">
    <property type="nucleotide sequence ID" value="NZ_JAIRBT010000012.1"/>
</dbReference>
<feature type="transmembrane region" description="Helical" evidence="2">
    <location>
        <begin position="60"/>
        <end position="79"/>
    </location>
</feature>
<dbReference type="PANTHER" id="PTHR43318">
    <property type="entry name" value="UDP-N-ACETYLGLUCOSAMINE 4,6-DEHYDRATASE"/>
    <property type="match status" value="1"/>
</dbReference>
<gene>
    <name evidence="4" type="ORF">LA374_10555</name>
</gene>
<sequence>MRNALLPVGSWLLTCLGSLSRASKRTVSVVVDILLLTMSYWGAYWIRLEHGWPIDSPHHWALLGAIIIVSIGLFVRLGLYRAVLRYVSFRVLWTISLGAFLSTCFFVLSAFYFDIFLPRTVSVIYLSFLVLLVGGVRLFFRALLNTTRLARTQVLIYGAGSSGRQLQMALLQGNEFYPVAFIDDDPAKQGCVIQGCTVYHSAQLPTLIDHHGVQKILLAMPSSTRARRQEVINALEPLSCEVLSIPGMADLVNGSARIDQLNEVSIDDLLGRDPVEPVTILMEANITGKAVMVTGAGGSIGSELCRQILRCRPSTLVLFELSEYALYALNKNLREQCQREQIETELVPLLGSVQRQHRLKTVMQSFRIQTVYHAAAYKHVPLVEFNIIEGVRNNVFGTLYAAQAAIEAGVETFVLISTDKAVRPTNTMGASKRMAELILQALTREKHNTRFCMVRFGNVLGSSGSVVPLFRQQIDKGGPITLTHPDIIRYFMTIPEAAQLVIQAGAMGEGGDVFVLDMGQPVRIMELAKRMIRLSGLTLRDEQRPDGDIAIEVTGLRPGEKLYEELLIGDDARGTEHPRIMVAQESWLPWGLLRPVLASLDEACHVFDHQKVRELLMNAPTAFEPTDGICDLVWLIKQQDQYQSNNVLQLPTHNIQFLQSRN</sequence>
<dbReference type="EMBL" id="JAIRBT010000012">
    <property type="protein sequence ID" value="MBZ6066644.1"/>
    <property type="molecule type" value="Genomic_DNA"/>
</dbReference>
<dbReference type="Proteomes" id="UP000774958">
    <property type="component" value="Unassembled WGS sequence"/>
</dbReference>
<dbReference type="PANTHER" id="PTHR43318:SF1">
    <property type="entry name" value="POLYSACCHARIDE BIOSYNTHESIS PROTEIN EPSC-RELATED"/>
    <property type="match status" value="1"/>
</dbReference>